<comment type="caution">
    <text evidence="1">The sequence shown here is derived from an EMBL/GenBank/DDBJ whole genome shotgun (WGS) entry which is preliminary data.</text>
</comment>
<protein>
    <submittedName>
        <fullName evidence="1">Uncharacterized protein</fullName>
    </submittedName>
</protein>
<name>T1BHU0_9ZZZZ</name>
<sequence>TFNLFRMRQSSRRSWRIGQTFPVRVRHIFYRDTYQEEAITHMGHKLYVSLALEGRFGGSALLEMAESKVQDGTKLARQIAGSLSGEDVWDKLRRKKAEIEALTRMQNPTTTAPQVSFEPTPSVVVAVESRPVDFVIPTSGKAEQLDLFG</sequence>
<reference evidence="1" key="1">
    <citation type="submission" date="2013-08" db="EMBL/GenBank/DDBJ databases">
        <authorList>
            <person name="Mendez C."/>
            <person name="Richter M."/>
            <person name="Ferrer M."/>
            <person name="Sanchez J."/>
        </authorList>
    </citation>
    <scope>NUCLEOTIDE SEQUENCE</scope>
</reference>
<dbReference type="EMBL" id="AUZZ01004567">
    <property type="protein sequence ID" value="EQD52669.1"/>
    <property type="molecule type" value="Genomic_DNA"/>
</dbReference>
<proteinExistence type="predicted"/>
<gene>
    <name evidence="1" type="ORF">B2A_06451</name>
</gene>
<dbReference type="AlphaFoldDB" id="T1BHU0"/>
<reference evidence="1" key="2">
    <citation type="journal article" date="2014" name="ISME J.">
        <title>Microbial stratification in low pH oxic and suboxic macroscopic growths along an acid mine drainage.</title>
        <authorList>
            <person name="Mendez-Garcia C."/>
            <person name="Mesa V."/>
            <person name="Sprenger R.R."/>
            <person name="Richter M."/>
            <person name="Diez M.S."/>
            <person name="Solano J."/>
            <person name="Bargiela R."/>
            <person name="Golyshina O.V."/>
            <person name="Manteca A."/>
            <person name="Ramos J.L."/>
            <person name="Gallego J.R."/>
            <person name="Llorente I."/>
            <person name="Martins Dos Santos V.A."/>
            <person name="Jensen O.N."/>
            <person name="Pelaez A.I."/>
            <person name="Sanchez J."/>
            <person name="Ferrer M."/>
        </authorList>
    </citation>
    <scope>NUCLEOTIDE SEQUENCE</scope>
</reference>
<feature type="non-terminal residue" evidence="1">
    <location>
        <position position="1"/>
    </location>
</feature>
<accession>T1BHU0</accession>
<evidence type="ECO:0000313" key="1">
    <source>
        <dbReference type="EMBL" id="EQD52669.1"/>
    </source>
</evidence>
<organism evidence="1">
    <name type="scientific">mine drainage metagenome</name>
    <dbReference type="NCBI Taxonomy" id="410659"/>
    <lineage>
        <taxon>unclassified sequences</taxon>
        <taxon>metagenomes</taxon>
        <taxon>ecological metagenomes</taxon>
    </lineage>
</organism>